<feature type="region of interest" description="Disordered" evidence="1">
    <location>
        <begin position="448"/>
        <end position="542"/>
    </location>
</feature>
<keyword evidence="4" id="KW-1185">Reference proteome</keyword>
<dbReference type="Pfam" id="PF00855">
    <property type="entry name" value="PWWP"/>
    <property type="match status" value="1"/>
</dbReference>
<feature type="compositionally biased region" description="Basic and acidic residues" evidence="1">
    <location>
        <begin position="1"/>
        <end position="10"/>
    </location>
</feature>
<feature type="region of interest" description="Disordered" evidence="1">
    <location>
        <begin position="261"/>
        <end position="358"/>
    </location>
</feature>
<sequence>MADQVTEKPDVAAPATEGKDAPATDPKPDQQELGKDGEAKTEEKKEEPAKDDGESKEEEQKPAAEEDSEMPDAGEASMVDADQSLADTTANKTPAKANNNRRKSTGGKKSGGKKGAKAKVFYLDAKPGDHFLVKLKGYPDWPAVVIDEDMLPDQLKANRPTTAKQADGTYNENYADGGKRVGDRKFPVMYLHTNEFGWVVNTDFQGPLTAELAEETINKGTKLRKDLRAAFELAVEQHDLDHYKEVLDAHKQMMEEDAAIKAAAAATPKKSKKKGNDDDDVDMADSVKSKSKKRKAEDETPQRSDSVKKPKIKLNTSTNTPKANNGAAAKDSSAKKTKQKKGDKKDAPQDTPEERLARKQKEVLYLRYKLQRGLLSKDAPPKAEEMKSMAEYISMLENMPKLEAVVIKETRIYKVMKQIIKLSNIPHEEEYQFKSRSQKLLDGWNKTLASDESSANGVNGAKESPAEENTNGEKTEATKEPKEPEKAAEDAEKTNSAQPDSEKTLSVQPKSERTVSAQPESEAEKKEDSETKAEASTVAATA</sequence>
<gene>
    <name evidence="3" type="ORF">F5Z01DRAFT_653984</name>
</gene>
<feature type="compositionally biased region" description="Polar residues" evidence="1">
    <location>
        <begin position="495"/>
        <end position="519"/>
    </location>
</feature>
<dbReference type="InterPro" id="IPR000313">
    <property type="entry name" value="PWWP_dom"/>
</dbReference>
<reference evidence="3" key="1">
    <citation type="journal article" date="2021" name="IMA Fungus">
        <title>Genomic characterization of three marine fungi, including Emericellopsis atlantica sp. nov. with signatures of a generalist lifestyle and marine biomass degradation.</title>
        <authorList>
            <person name="Hagestad O.C."/>
            <person name="Hou L."/>
            <person name="Andersen J.H."/>
            <person name="Hansen E.H."/>
            <person name="Altermark B."/>
            <person name="Li C."/>
            <person name="Kuhnert E."/>
            <person name="Cox R.J."/>
            <person name="Crous P.W."/>
            <person name="Spatafora J.W."/>
            <person name="Lail K."/>
            <person name="Amirebrahimi M."/>
            <person name="Lipzen A."/>
            <person name="Pangilinan J."/>
            <person name="Andreopoulos W."/>
            <person name="Hayes R.D."/>
            <person name="Ng V."/>
            <person name="Grigoriev I.V."/>
            <person name="Jackson S.A."/>
            <person name="Sutton T.D.S."/>
            <person name="Dobson A.D.W."/>
            <person name="Rama T."/>
        </authorList>
    </citation>
    <scope>NUCLEOTIDE SEQUENCE</scope>
    <source>
        <strain evidence="3">TS7</strain>
    </source>
</reference>
<protein>
    <recommendedName>
        <fullName evidence="2">PWWP domain-containing protein</fullName>
    </recommendedName>
</protein>
<feature type="compositionally biased region" description="Low complexity" evidence="1">
    <location>
        <begin position="322"/>
        <end position="331"/>
    </location>
</feature>
<feature type="region of interest" description="Disordered" evidence="1">
    <location>
        <begin position="1"/>
        <end position="115"/>
    </location>
</feature>
<dbReference type="SMART" id="SM00293">
    <property type="entry name" value="PWWP"/>
    <property type="match status" value="1"/>
</dbReference>
<feature type="compositionally biased region" description="Polar residues" evidence="1">
    <location>
        <begin position="448"/>
        <end position="457"/>
    </location>
</feature>
<dbReference type="EMBL" id="MU251252">
    <property type="protein sequence ID" value="KAG9255113.1"/>
    <property type="molecule type" value="Genomic_DNA"/>
</dbReference>
<feature type="domain" description="PWWP" evidence="2">
    <location>
        <begin position="127"/>
        <end position="199"/>
    </location>
</feature>
<feature type="compositionally biased region" description="Basic and acidic residues" evidence="1">
    <location>
        <begin position="295"/>
        <end position="308"/>
    </location>
</feature>
<evidence type="ECO:0000313" key="3">
    <source>
        <dbReference type="EMBL" id="KAG9255113.1"/>
    </source>
</evidence>
<feature type="compositionally biased region" description="Low complexity" evidence="1">
    <location>
        <begin position="88"/>
        <end position="98"/>
    </location>
</feature>
<dbReference type="RefSeq" id="XP_046119037.1">
    <property type="nucleotide sequence ID" value="XM_046263396.1"/>
</dbReference>
<organism evidence="3 4">
    <name type="scientific">Emericellopsis atlantica</name>
    <dbReference type="NCBI Taxonomy" id="2614577"/>
    <lineage>
        <taxon>Eukaryota</taxon>
        <taxon>Fungi</taxon>
        <taxon>Dikarya</taxon>
        <taxon>Ascomycota</taxon>
        <taxon>Pezizomycotina</taxon>
        <taxon>Sordariomycetes</taxon>
        <taxon>Hypocreomycetidae</taxon>
        <taxon>Hypocreales</taxon>
        <taxon>Bionectriaceae</taxon>
        <taxon>Emericellopsis</taxon>
    </lineage>
</organism>
<name>A0A9P7ZN07_9HYPO</name>
<feature type="compositionally biased region" description="Basic and acidic residues" evidence="1">
    <location>
        <begin position="17"/>
        <end position="64"/>
    </location>
</feature>
<proteinExistence type="predicted"/>
<dbReference type="OrthoDB" id="62853at2759"/>
<feature type="compositionally biased region" description="Basic and acidic residues" evidence="1">
    <location>
        <begin position="471"/>
        <end position="493"/>
    </location>
</feature>
<dbReference type="GeneID" id="70294299"/>
<comment type="caution">
    <text evidence="3">The sequence shown here is derived from an EMBL/GenBank/DDBJ whole genome shotgun (WGS) entry which is preliminary data.</text>
</comment>
<feature type="compositionally biased region" description="Basic residues" evidence="1">
    <location>
        <begin position="99"/>
        <end position="115"/>
    </location>
</feature>
<dbReference type="SUPFAM" id="SSF63748">
    <property type="entry name" value="Tudor/PWWP/MBT"/>
    <property type="match status" value="1"/>
</dbReference>
<accession>A0A9P7ZN07</accession>
<dbReference type="PROSITE" id="PS50812">
    <property type="entry name" value="PWWP"/>
    <property type="match status" value="1"/>
</dbReference>
<evidence type="ECO:0000256" key="1">
    <source>
        <dbReference type="SAM" id="MobiDB-lite"/>
    </source>
</evidence>
<dbReference type="Gene3D" id="2.30.30.140">
    <property type="match status" value="1"/>
</dbReference>
<dbReference type="AlphaFoldDB" id="A0A9P7ZN07"/>
<evidence type="ECO:0000259" key="2">
    <source>
        <dbReference type="PROSITE" id="PS50812"/>
    </source>
</evidence>
<dbReference type="Proteomes" id="UP000887229">
    <property type="component" value="Unassembled WGS sequence"/>
</dbReference>
<feature type="compositionally biased region" description="Basic and acidic residues" evidence="1">
    <location>
        <begin position="522"/>
        <end position="533"/>
    </location>
</feature>
<feature type="compositionally biased region" description="Basic and acidic residues" evidence="1">
    <location>
        <begin position="343"/>
        <end position="358"/>
    </location>
</feature>
<evidence type="ECO:0000313" key="4">
    <source>
        <dbReference type="Proteomes" id="UP000887229"/>
    </source>
</evidence>